<feature type="region of interest" description="Disordered" evidence="1">
    <location>
        <begin position="114"/>
        <end position="396"/>
    </location>
</feature>
<feature type="compositionally biased region" description="Low complexity" evidence="1">
    <location>
        <begin position="118"/>
        <end position="161"/>
    </location>
</feature>
<reference evidence="2" key="2">
    <citation type="submission" date="2013-10" db="EMBL/GenBank/DDBJ databases">
        <authorList>
            <person name="Aslett M."/>
        </authorList>
    </citation>
    <scope>NUCLEOTIDE SEQUENCE [LARGE SCALE GENOMIC DNA]</scope>
    <source>
        <strain evidence="2">Houghton</strain>
    </source>
</reference>
<name>U6H611_9EIME</name>
<feature type="compositionally biased region" description="Basic and acidic residues" evidence="1">
    <location>
        <begin position="19"/>
        <end position="35"/>
    </location>
</feature>
<evidence type="ECO:0000256" key="1">
    <source>
        <dbReference type="SAM" id="MobiDB-lite"/>
    </source>
</evidence>
<gene>
    <name evidence="2" type="ORF">EPH_0074690</name>
</gene>
<keyword evidence="3" id="KW-1185">Reference proteome</keyword>
<dbReference type="EMBL" id="HG696327">
    <property type="protein sequence ID" value="CDI86928.1"/>
    <property type="molecule type" value="Genomic_DNA"/>
</dbReference>
<accession>U6H611</accession>
<organism evidence="2 3">
    <name type="scientific">Eimeria praecox</name>
    <dbReference type="NCBI Taxonomy" id="51316"/>
    <lineage>
        <taxon>Eukaryota</taxon>
        <taxon>Sar</taxon>
        <taxon>Alveolata</taxon>
        <taxon>Apicomplexa</taxon>
        <taxon>Conoidasida</taxon>
        <taxon>Coccidia</taxon>
        <taxon>Eucoccidiorida</taxon>
        <taxon>Eimeriorina</taxon>
        <taxon>Eimeriidae</taxon>
        <taxon>Eimeria</taxon>
    </lineage>
</organism>
<feature type="region of interest" description="Disordered" evidence="1">
    <location>
        <begin position="536"/>
        <end position="558"/>
    </location>
</feature>
<evidence type="ECO:0000313" key="3">
    <source>
        <dbReference type="Proteomes" id="UP000018201"/>
    </source>
</evidence>
<proteinExistence type="predicted"/>
<sequence length="577" mass="61485">MSRRYNRGGPSEASGGPWEEDRPRERDLAPRDGTRRTVLVMGPGARSRGGPLGSPASLEPSSGYPERPQGNSPLLTARQGPSPTESSATGAPGGTRKLPFMALSDIIRQQHIKGKVSLLHGQQQHQLQQQERSPSPTRQQQQQRQDSLPPSQQRQQQQQQQGSARNALFGSERATTHQGRVSSVPMGAPLGEHRRVRDMSGGAPSGSDGGRQRGPPGGAFVEGPPQETSRTLQLRERPSCSPAPPFRGPSPDRGSDRESRRHRGITRAAELRGHTGSARAPGESFNRDDDSPHMGAPRGSYSEWREKDKGGPPRGRGRLSPEEDMGGTEGGPHGYDRWTSRRRNASPVEDGKKEMQIKQHYSHRSPSPGRSRRGAPWGGRPSEERGPSRGALQATPQGAVQLRMGGPDILEGPMGGGLSIAGVGIDGVAAVRTLRESGAPQEEGMRRLETPPHTTAPIDRQEELGMLAKGVVGPPTIESFAAAEAASCRLLRRMRTVGGGPQGAAKGIWGGAPETLRGPQEALQEPPLDAQLKCRRAPQERGGPGAPSKWQATPAAAAEAAAAADRRACITTGDTTI</sequence>
<dbReference type="OrthoDB" id="347912at2759"/>
<feature type="region of interest" description="Disordered" evidence="1">
    <location>
        <begin position="1"/>
        <end position="102"/>
    </location>
</feature>
<protein>
    <submittedName>
        <fullName evidence="2">Uncharacterized protein</fullName>
    </submittedName>
</protein>
<evidence type="ECO:0000313" key="2">
    <source>
        <dbReference type="EMBL" id="CDI86928.1"/>
    </source>
</evidence>
<dbReference type="AlphaFoldDB" id="U6H611"/>
<dbReference type="Proteomes" id="UP000018201">
    <property type="component" value="Unassembled WGS sequence"/>
</dbReference>
<feature type="compositionally biased region" description="Polar residues" evidence="1">
    <location>
        <begin position="69"/>
        <end position="89"/>
    </location>
</feature>
<dbReference type="VEuPathDB" id="ToxoDB:EPH_0074690"/>
<reference evidence="2" key="1">
    <citation type="submission" date="2013-10" db="EMBL/GenBank/DDBJ databases">
        <title>Genomic analysis of the causative agents of coccidiosis in chickens.</title>
        <authorList>
            <person name="Reid A.J."/>
            <person name="Blake D."/>
            <person name="Billington K."/>
            <person name="Browne H."/>
            <person name="Dunn M."/>
            <person name="Hung S."/>
            <person name="Kawahara F."/>
            <person name="Miranda-Saavedra D."/>
            <person name="Mourier T."/>
            <person name="Nagra H."/>
            <person name="Otto T.D."/>
            <person name="Rawlings N."/>
            <person name="Sanchez A."/>
            <person name="Sanders M."/>
            <person name="Subramaniam C."/>
            <person name="Tay Y."/>
            <person name="Dear P."/>
            <person name="Doerig C."/>
            <person name="Gruber A."/>
            <person name="Parkinson J."/>
            <person name="Shirley M."/>
            <person name="Wan K.L."/>
            <person name="Berriman M."/>
            <person name="Tomley F."/>
            <person name="Pain A."/>
        </authorList>
    </citation>
    <scope>NUCLEOTIDE SEQUENCE [LARGE SCALE GENOMIC DNA]</scope>
    <source>
        <strain evidence="2">Houghton</strain>
    </source>
</reference>
<feature type="compositionally biased region" description="Low complexity" evidence="1">
    <location>
        <begin position="364"/>
        <end position="380"/>
    </location>
</feature>